<evidence type="ECO:0000313" key="3">
    <source>
        <dbReference type="Proteomes" id="UP000287687"/>
    </source>
</evidence>
<dbReference type="PANTHER" id="PTHR30137">
    <property type="entry name" value="LUCIFERASE-LIKE MONOOXYGENASE"/>
    <property type="match status" value="1"/>
</dbReference>
<dbReference type="InterPro" id="IPR011251">
    <property type="entry name" value="Luciferase-like_dom"/>
</dbReference>
<keyword evidence="3" id="KW-1185">Reference proteome</keyword>
<feature type="domain" description="Luciferase-like" evidence="1">
    <location>
        <begin position="14"/>
        <end position="263"/>
    </location>
</feature>
<dbReference type="OrthoDB" id="9804736at2"/>
<accession>A0A3S3SUA0</accession>
<evidence type="ECO:0000313" key="2">
    <source>
        <dbReference type="EMBL" id="RWX74965.1"/>
    </source>
</evidence>
<dbReference type="PANTHER" id="PTHR30137:SF15">
    <property type="entry name" value="BLL6902 PROTEIN"/>
    <property type="match status" value="1"/>
</dbReference>
<protein>
    <submittedName>
        <fullName evidence="2">LLM class flavin-dependent oxidoreductase</fullName>
    </submittedName>
</protein>
<organism evidence="2 3">
    <name type="scientific">Neorhizobium lilium</name>
    <dbReference type="NCBI Taxonomy" id="2503024"/>
    <lineage>
        <taxon>Bacteria</taxon>
        <taxon>Pseudomonadati</taxon>
        <taxon>Pseudomonadota</taxon>
        <taxon>Alphaproteobacteria</taxon>
        <taxon>Hyphomicrobiales</taxon>
        <taxon>Rhizobiaceae</taxon>
        <taxon>Rhizobium/Agrobacterium group</taxon>
        <taxon>Neorhizobium</taxon>
    </lineage>
</organism>
<dbReference type="AlphaFoldDB" id="A0A3S3SUA0"/>
<dbReference type="Proteomes" id="UP000287687">
    <property type="component" value="Unassembled WGS sequence"/>
</dbReference>
<evidence type="ECO:0000259" key="1">
    <source>
        <dbReference type="Pfam" id="PF00296"/>
    </source>
</evidence>
<name>A0A3S3SUA0_9HYPH</name>
<dbReference type="InterPro" id="IPR050766">
    <property type="entry name" value="Bact_Lucif_Oxidored"/>
</dbReference>
<gene>
    <name evidence="2" type="ORF">EPK99_21020</name>
</gene>
<comment type="caution">
    <text evidence="2">The sequence shown here is derived from an EMBL/GenBank/DDBJ whole genome shotgun (WGS) entry which is preliminary data.</text>
</comment>
<dbReference type="Pfam" id="PF00296">
    <property type="entry name" value="Bac_luciferase"/>
    <property type="match status" value="1"/>
</dbReference>
<dbReference type="InterPro" id="IPR036661">
    <property type="entry name" value="Luciferase-like_sf"/>
</dbReference>
<dbReference type="SUPFAM" id="SSF51679">
    <property type="entry name" value="Bacterial luciferase-like"/>
    <property type="match status" value="1"/>
</dbReference>
<dbReference type="GO" id="GO:0016705">
    <property type="term" value="F:oxidoreductase activity, acting on paired donors, with incorporation or reduction of molecular oxygen"/>
    <property type="evidence" value="ECO:0007669"/>
    <property type="project" value="InterPro"/>
</dbReference>
<dbReference type="Gene3D" id="3.20.20.30">
    <property type="entry name" value="Luciferase-like domain"/>
    <property type="match status" value="1"/>
</dbReference>
<reference evidence="2 3" key="1">
    <citation type="submission" date="2019-01" db="EMBL/GenBank/DDBJ databases">
        <title>The draft genome of Rhizobium sp. 24NR.</title>
        <authorList>
            <person name="Liu L."/>
            <person name="Liang L."/>
            <person name="Shi S."/>
            <person name="Xu L."/>
            <person name="Wang X."/>
            <person name="Li L."/>
            <person name="Zhang X."/>
        </authorList>
    </citation>
    <scope>NUCLEOTIDE SEQUENCE [LARGE SCALE GENOMIC DNA]</scope>
    <source>
        <strain evidence="2 3">24NR</strain>
    </source>
</reference>
<proteinExistence type="predicted"/>
<dbReference type="EMBL" id="SBIP01000005">
    <property type="protein sequence ID" value="RWX74965.1"/>
    <property type="molecule type" value="Genomic_DNA"/>
</dbReference>
<dbReference type="GO" id="GO:0005829">
    <property type="term" value="C:cytosol"/>
    <property type="evidence" value="ECO:0007669"/>
    <property type="project" value="TreeGrafter"/>
</dbReference>
<sequence>MTSPSLSISHIGFLTPGNYPDGDPAGGLEASLKLFEAAEALGFDSGWVRQRHLEHGVSSAPVFLAAAGQRTRRIQLGSAVIQLGYESPFRLAEDLSMADALSGGRLNVGVSAGPPLHAELVAPLVFDGDWQTFDFSYARVERLLANLAGHPIGDGETFVMSPGNRQRARLQPFAKGLQDRVWYGGGSLRSSEWAGRTALNLMIGSLTSGDVSDDFFDAQAQQLSAYRKSLPAGMTPRVAAGRVIVPTDGADRRTRNKYQAYAASRHERTLSPQGPRRTLFSRDLVGSSDEILERLFADAVLPDVRELRLELPYELALEEYVQIITDFAEKIAPQLGWRPAEAPETPAEQTKASA</sequence>
<dbReference type="RefSeq" id="WP_128445064.1">
    <property type="nucleotide sequence ID" value="NZ_SBIP01000005.1"/>
</dbReference>